<evidence type="ECO:0000313" key="2">
    <source>
        <dbReference type="EMBL" id="VVC87477.1"/>
    </source>
</evidence>
<feature type="chain" id="PRO_5023085893" evidence="1">
    <location>
        <begin position="19"/>
        <end position="220"/>
    </location>
</feature>
<gene>
    <name evidence="2" type="ORF">LSINAPIS_LOCUS1067</name>
</gene>
<dbReference type="Proteomes" id="UP000324832">
    <property type="component" value="Unassembled WGS sequence"/>
</dbReference>
<evidence type="ECO:0000313" key="3">
    <source>
        <dbReference type="Proteomes" id="UP000324832"/>
    </source>
</evidence>
<keyword evidence="3" id="KW-1185">Reference proteome</keyword>
<dbReference type="EMBL" id="FZQP02000116">
    <property type="protein sequence ID" value="VVC87477.1"/>
    <property type="molecule type" value="Genomic_DNA"/>
</dbReference>
<sequence length="220" mass="25730">MKKLMVFGVLCCLLISEARDLTQKSENQQRSLRKRHIRNSYCSTRYDRDRGIEDRLEILDNRIRNVEILQNRNNIILNEINDNCKSLLRQPPCLLDEENDEKTIKNTSIDNRIFVDPNQIWGSNPVEVSYDSEYDDGIRPPNLNRIPMEKRRTTTTTTQKPVMKPTTCHAAILFCCENGDEARERCFSRFRCSGSYGTGLACEPETINRIIKLYHDYYTI</sequence>
<accession>A0A5E4PQ97</accession>
<reference evidence="2 3" key="1">
    <citation type="submission" date="2017-07" db="EMBL/GenBank/DDBJ databases">
        <authorList>
            <person name="Talla V."/>
            <person name="Backstrom N."/>
        </authorList>
    </citation>
    <scope>NUCLEOTIDE SEQUENCE [LARGE SCALE GENOMIC DNA]</scope>
</reference>
<name>A0A5E4PQ97_9NEOP</name>
<protein>
    <submittedName>
        <fullName evidence="2">Uncharacterized protein</fullName>
    </submittedName>
</protein>
<evidence type="ECO:0000256" key="1">
    <source>
        <dbReference type="SAM" id="SignalP"/>
    </source>
</evidence>
<keyword evidence="1" id="KW-0732">Signal</keyword>
<feature type="signal peptide" evidence="1">
    <location>
        <begin position="1"/>
        <end position="18"/>
    </location>
</feature>
<organism evidence="2 3">
    <name type="scientific">Leptidea sinapis</name>
    <dbReference type="NCBI Taxonomy" id="189913"/>
    <lineage>
        <taxon>Eukaryota</taxon>
        <taxon>Metazoa</taxon>
        <taxon>Ecdysozoa</taxon>
        <taxon>Arthropoda</taxon>
        <taxon>Hexapoda</taxon>
        <taxon>Insecta</taxon>
        <taxon>Pterygota</taxon>
        <taxon>Neoptera</taxon>
        <taxon>Endopterygota</taxon>
        <taxon>Lepidoptera</taxon>
        <taxon>Glossata</taxon>
        <taxon>Ditrysia</taxon>
        <taxon>Papilionoidea</taxon>
        <taxon>Pieridae</taxon>
        <taxon>Dismorphiinae</taxon>
        <taxon>Leptidea</taxon>
    </lineage>
</organism>
<proteinExistence type="predicted"/>
<dbReference type="AlphaFoldDB" id="A0A5E4PQ97"/>